<evidence type="ECO:0000313" key="2">
    <source>
        <dbReference type="EMBL" id="SDG78272.1"/>
    </source>
</evidence>
<dbReference type="STRING" id="83767.SAMN05660652_00711"/>
<feature type="signal peptide" evidence="1">
    <location>
        <begin position="1"/>
        <end position="22"/>
    </location>
</feature>
<dbReference type="AlphaFoldDB" id="A0A1G7X292"/>
<name>A0A1G7X292_9RHOO</name>
<evidence type="ECO:0000256" key="1">
    <source>
        <dbReference type="SAM" id="SignalP"/>
    </source>
</evidence>
<keyword evidence="1" id="KW-0732">Signal</keyword>
<protein>
    <submittedName>
        <fullName evidence="2">Uncharacterized protein</fullName>
    </submittedName>
</protein>
<dbReference type="EMBL" id="FNCY01000001">
    <property type="protein sequence ID" value="SDG78272.1"/>
    <property type="molecule type" value="Genomic_DNA"/>
</dbReference>
<feature type="chain" id="PRO_5011534888" evidence="1">
    <location>
        <begin position="23"/>
        <end position="158"/>
    </location>
</feature>
<keyword evidence="3" id="KW-1185">Reference proteome</keyword>
<dbReference type="Proteomes" id="UP000198607">
    <property type="component" value="Unassembled WGS sequence"/>
</dbReference>
<reference evidence="2 3" key="1">
    <citation type="submission" date="2016-10" db="EMBL/GenBank/DDBJ databases">
        <authorList>
            <person name="de Groot N.N."/>
        </authorList>
    </citation>
    <scope>NUCLEOTIDE SEQUENCE [LARGE SCALE GENOMIC DNA]</scope>
    <source>
        <strain evidence="2 3">DSM 5885</strain>
    </source>
</reference>
<dbReference type="OrthoDB" id="9180631at2"/>
<sequence length="158" mass="17232">MYFGRKSLVLLCALFLSNISVRADISEGDCVVLREGGEGRLLKSPTFWVKGVVSEIHRERQSVKECPAAARAGSAVTREALWQLARATPCVFGRVEGDSADVDVTRARIVVESWETPWTAAHGETGLLFRGTYIGEPLIKGGAIEMPVDWLKSCAVQP</sequence>
<dbReference type="RefSeq" id="WP_143009754.1">
    <property type="nucleotide sequence ID" value="NZ_FNCY01000001.1"/>
</dbReference>
<organism evidence="2 3">
    <name type="scientific">Propionivibrio dicarboxylicus</name>
    <dbReference type="NCBI Taxonomy" id="83767"/>
    <lineage>
        <taxon>Bacteria</taxon>
        <taxon>Pseudomonadati</taxon>
        <taxon>Pseudomonadota</taxon>
        <taxon>Betaproteobacteria</taxon>
        <taxon>Rhodocyclales</taxon>
        <taxon>Rhodocyclaceae</taxon>
        <taxon>Propionivibrio</taxon>
    </lineage>
</organism>
<proteinExistence type="predicted"/>
<evidence type="ECO:0000313" key="3">
    <source>
        <dbReference type="Proteomes" id="UP000198607"/>
    </source>
</evidence>
<gene>
    <name evidence="2" type="ORF">SAMN05660652_00711</name>
</gene>
<accession>A0A1G7X292</accession>